<feature type="transmembrane region" description="Helical" evidence="2">
    <location>
        <begin position="351"/>
        <end position="375"/>
    </location>
</feature>
<feature type="region of interest" description="Disordered" evidence="1">
    <location>
        <begin position="382"/>
        <end position="418"/>
    </location>
</feature>
<dbReference type="Pfam" id="PF08345">
    <property type="entry name" value="YscJ_FliF_C"/>
    <property type="match status" value="1"/>
</dbReference>
<evidence type="ECO:0000256" key="1">
    <source>
        <dbReference type="SAM" id="MobiDB-lite"/>
    </source>
</evidence>
<dbReference type="AlphaFoldDB" id="A0A381YNG0"/>
<keyword evidence="2" id="KW-0812">Transmembrane</keyword>
<feature type="domain" description="Flagellar M-ring C-terminal" evidence="3">
    <location>
        <begin position="48"/>
        <end position="222"/>
    </location>
</feature>
<organism evidence="4">
    <name type="scientific">marine metagenome</name>
    <dbReference type="NCBI Taxonomy" id="408172"/>
    <lineage>
        <taxon>unclassified sequences</taxon>
        <taxon>metagenomes</taxon>
        <taxon>ecological metagenomes</taxon>
    </lineage>
</organism>
<evidence type="ECO:0000313" key="4">
    <source>
        <dbReference type="EMBL" id="SVA78161.1"/>
    </source>
</evidence>
<keyword evidence="2" id="KW-0472">Membrane</keyword>
<proteinExistence type="predicted"/>
<sequence length="478" mass="53184">MKKGYKIHPFILVFLFSLTLLLGQQTSSYLTQKLMVENGLRERIGDALSKVIDDQKYVIDVDVDIEITGEKEEQITIIPGDRPIYDEASALEQLTTIIGEAAPKGGSEGDTEFSDMGLPIPGFDFEVEAEPQVSQESAVQGQAGPGMVVPIQEPNMANERVQSKTLTNRMPAIAAVKRLQISIILQEGAAPELIENIRQVVMVASRFDRTRGDVLSIMTASFKERRDEKSAEQVLLKNIADKLEQLQGGEDGGMKKSIEDAVSEPMTAFKSRLNELEQENLRNKFEFERKTKLLRDSLQLTDLKGEITSLKEALIYADQTQKTGIDSQLAMLDSVQLDLEQELEQVESSSAMIILVSILGALVLVLLVLVIVLLFNKKKTPPPPPPWLYGPPRRKKRKGKNGNLATKSQVQDTNEDPDVIRGEIGEMRQSVVSMSVGQPKTATRIVKEWLEDDVVPEPEPPPEEPEEEDSGKKKKKKK</sequence>
<dbReference type="EMBL" id="UINC01018578">
    <property type="protein sequence ID" value="SVA78161.1"/>
    <property type="molecule type" value="Genomic_DNA"/>
</dbReference>
<gene>
    <name evidence="4" type="ORF">METZ01_LOCUS131015</name>
</gene>
<reference evidence="4" key="1">
    <citation type="submission" date="2018-05" db="EMBL/GenBank/DDBJ databases">
        <authorList>
            <person name="Lanie J.A."/>
            <person name="Ng W.-L."/>
            <person name="Kazmierczak K.M."/>
            <person name="Andrzejewski T.M."/>
            <person name="Davidsen T.M."/>
            <person name="Wayne K.J."/>
            <person name="Tettelin H."/>
            <person name="Glass J.I."/>
            <person name="Rusch D."/>
            <person name="Podicherti R."/>
            <person name="Tsui H.-C.T."/>
            <person name="Winkler M.E."/>
        </authorList>
    </citation>
    <scope>NUCLEOTIDE SEQUENCE</scope>
</reference>
<accession>A0A381YNG0</accession>
<keyword evidence="2" id="KW-1133">Transmembrane helix</keyword>
<evidence type="ECO:0000256" key="2">
    <source>
        <dbReference type="SAM" id="Phobius"/>
    </source>
</evidence>
<feature type="region of interest" description="Disordered" evidence="1">
    <location>
        <begin position="449"/>
        <end position="478"/>
    </location>
</feature>
<evidence type="ECO:0000259" key="3">
    <source>
        <dbReference type="Pfam" id="PF08345"/>
    </source>
</evidence>
<protein>
    <recommendedName>
        <fullName evidence="3">Flagellar M-ring C-terminal domain-containing protein</fullName>
    </recommendedName>
</protein>
<dbReference type="InterPro" id="IPR013556">
    <property type="entry name" value="Flag_M-ring_C"/>
</dbReference>
<name>A0A381YNG0_9ZZZZ</name>
<feature type="compositionally biased region" description="Acidic residues" evidence="1">
    <location>
        <begin position="450"/>
        <end position="469"/>
    </location>
</feature>